<dbReference type="Proteomes" id="UP001551189">
    <property type="component" value="Unassembled WGS sequence"/>
</dbReference>
<dbReference type="InterPro" id="IPR003829">
    <property type="entry name" value="Pirin_N_dom"/>
</dbReference>
<name>A0ABV3B1S4_9ACTN</name>
<feature type="domain" description="Pirin C-terminal" evidence="4">
    <location>
        <begin position="180"/>
        <end position="285"/>
    </location>
</feature>
<dbReference type="PANTHER" id="PTHR13903">
    <property type="entry name" value="PIRIN-RELATED"/>
    <property type="match status" value="1"/>
</dbReference>
<dbReference type="SUPFAM" id="SSF51182">
    <property type="entry name" value="RmlC-like cupins"/>
    <property type="match status" value="1"/>
</dbReference>
<gene>
    <name evidence="5" type="ORF">ABZ931_20520</name>
</gene>
<reference evidence="5 6" key="1">
    <citation type="submission" date="2024-06" db="EMBL/GenBank/DDBJ databases">
        <title>The Natural Products Discovery Center: Release of the First 8490 Sequenced Strains for Exploring Actinobacteria Biosynthetic Diversity.</title>
        <authorList>
            <person name="Kalkreuter E."/>
            <person name="Kautsar S.A."/>
            <person name="Yang D."/>
            <person name="Bader C.D."/>
            <person name="Teijaro C.N."/>
            <person name="Fluegel L."/>
            <person name="Davis C.M."/>
            <person name="Simpson J.R."/>
            <person name="Lauterbach L."/>
            <person name="Steele A.D."/>
            <person name="Gui C."/>
            <person name="Meng S."/>
            <person name="Li G."/>
            <person name="Viehrig K."/>
            <person name="Ye F."/>
            <person name="Su P."/>
            <person name="Kiefer A.F."/>
            <person name="Nichols A."/>
            <person name="Cepeda A.J."/>
            <person name="Yan W."/>
            <person name="Fan B."/>
            <person name="Jiang Y."/>
            <person name="Adhikari A."/>
            <person name="Zheng C.-J."/>
            <person name="Schuster L."/>
            <person name="Cowan T.M."/>
            <person name="Smanski M.J."/>
            <person name="Chevrette M.G."/>
            <person name="De Carvalho L.P.S."/>
            <person name="Shen B."/>
        </authorList>
    </citation>
    <scope>NUCLEOTIDE SEQUENCE [LARGE SCALE GENOMIC DNA]</scope>
    <source>
        <strain evidence="5 6">NPDC046851</strain>
    </source>
</reference>
<dbReference type="Gene3D" id="2.60.120.10">
    <property type="entry name" value="Jelly Rolls"/>
    <property type="match status" value="2"/>
</dbReference>
<comment type="similarity">
    <text evidence="1 2">Belongs to the pirin family.</text>
</comment>
<dbReference type="InterPro" id="IPR011051">
    <property type="entry name" value="RmlC_Cupin_sf"/>
</dbReference>
<accession>A0ABV3B1S4</accession>
<evidence type="ECO:0000256" key="2">
    <source>
        <dbReference type="RuleBase" id="RU003457"/>
    </source>
</evidence>
<dbReference type="InterPro" id="IPR012093">
    <property type="entry name" value="Pirin"/>
</dbReference>
<dbReference type="CDD" id="cd02909">
    <property type="entry name" value="cupin_pirin_N"/>
    <property type="match status" value="1"/>
</dbReference>
<dbReference type="EMBL" id="JBEYXT010000092">
    <property type="protein sequence ID" value="MEU6803373.1"/>
    <property type="molecule type" value="Genomic_DNA"/>
</dbReference>
<dbReference type="InterPro" id="IPR008778">
    <property type="entry name" value="Pirin_C_dom"/>
</dbReference>
<feature type="domain" description="Pirin N-terminal" evidence="3">
    <location>
        <begin position="53"/>
        <end position="124"/>
    </location>
</feature>
<dbReference type="Pfam" id="PF02678">
    <property type="entry name" value="Pirin"/>
    <property type="match status" value="1"/>
</dbReference>
<evidence type="ECO:0000256" key="1">
    <source>
        <dbReference type="ARBA" id="ARBA00008416"/>
    </source>
</evidence>
<dbReference type="CDD" id="cd02247">
    <property type="entry name" value="cupin_pirin_C"/>
    <property type="match status" value="1"/>
</dbReference>
<evidence type="ECO:0000313" key="6">
    <source>
        <dbReference type="Proteomes" id="UP001551189"/>
    </source>
</evidence>
<evidence type="ECO:0000259" key="3">
    <source>
        <dbReference type="Pfam" id="PF02678"/>
    </source>
</evidence>
<evidence type="ECO:0000313" key="5">
    <source>
        <dbReference type="EMBL" id="MEU6803373.1"/>
    </source>
</evidence>
<dbReference type="InterPro" id="IPR014710">
    <property type="entry name" value="RmlC-like_jellyroll"/>
</dbReference>
<organism evidence="5 6">
    <name type="scientific">Streptomyces neyagawaensis</name>
    <dbReference type="NCBI Taxonomy" id="42238"/>
    <lineage>
        <taxon>Bacteria</taxon>
        <taxon>Bacillati</taxon>
        <taxon>Actinomycetota</taxon>
        <taxon>Actinomycetes</taxon>
        <taxon>Kitasatosporales</taxon>
        <taxon>Streptomycetaceae</taxon>
        <taxon>Streptomyces</taxon>
    </lineage>
</organism>
<dbReference type="PIRSF" id="PIRSF006232">
    <property type="entry name" value="Pirin"/>
    <property type="match status" value="1"/>
</dbReference>
<dbReference type="RefSeq" id="WP_359697297.1">
    <property type="nucleotide sequence ID" value="NZ_JBEYXT010000092.1"/>
</dbReference>
<proteinExistence type="inferred from homology"/>
<protein>
    <submittedName>
        <fullName evidence="5">Pirin family protein</fullName>
    </submittedName>
</protein>
<sequence>MTEQAQRLPGHRTVARVDDRIDLGPDAQVDQKAVFFPPTAPELTDPFLLLVDDLFSSPGFEWHPHRGLETVTMVLDGVLEHGDSLGNAGALTTGDVQWMTAGRGIIHRELAFRNERARILQLWVNLPAEKKLIDTRYQDLLVTKRPVIERDGAKIDLIAGQVGGAGGPALTHWPISGAMLTLEPGRTLEYQLPAADRAFFAVLSGPVTVAGRTVRTGQTAWSDPIGRTGPSTISLQAADGDRPVRILTFSGPPIRQPIAMGGPFVMNTKTEITKAFTDFHAGKFGDVPRQARLQYR</sequence>
<dbReference type="Pfam" id="PF05726">
    <property type="entry name" value="Pirin_C"/>
    <property type="match status" value="1"/>
</dbReference>
<comment type="caution">
    <text evidence="5">The sequence shown here is derived from an EMBL/GenBank/DDBJ whole genome shotgun (WGS) entry which is preliminary data.</text>
</comment>
<dbReference type="PANTHER" id="PTHR13903:SF8">
    <property type="entry name" value="PIRIN"/>
    <property type="match status" value="1"/>
</dbReference>
<evidence type="ECO:0000259" key="4">
    <source>
        <dbReference type="Pfam" id="PF05726"/>
    </source>
</evidence>
<keyword evidence="6" id="KW-1185">Reference proteome</keyword>